<evidence type="ECO:0000256" key="6">
    <source>
        <dbReference type="ARBA" id="ARBA00022692"/>
    </source>
</evidence>
<dbReference type="PANTHER" id="PTHR30529">
    <property type="entry name" value="CYTOCHROME B561"/>
    <property type="match status" value="1"/>
</dbReference>
<keyword evidence="9 13" id="KW-1133">Transmembrane helix</keyword>
<keyword evidence="4" id="KW-1003">Cell membrane</keyword>
<comment type="similarity">
    <text evidence="12">Belongs to the cytochrome b561 family.</text>
</comment>
<keyword evidence="10" id="KW-0408">Iron</keyword>
<dbReference type="OrthoDB" id="1247465at2"/>
<dbReference type="SUPFAM" id="SSF81342">
    <property type="entry name" value="Transmembrane di-heme cytochromes"/>
    <property type="match status" value="1"/>
</dbReference>
<feature type="transmembrane region" description="Helical" evidence="13">
    <location>
        <begin position="50"/>
        <end position="72"/>
    </location>
</feature>
<dbReference type="InterPro" id="IPR016174">
    <property type="entry name" value="Di-haem_cyt_TM"/>
</dbReference>
<evidence type="ECO:0000256" key="2">
    <source>
        <dbReference type="ARBA" id="ARBA00004651"/>
    </source>
</evidence>
<evidence type="ECO:0000256" key="7">
    <source>
        <dbReference type="ARBA" id="ARBA00022723"/>
    </source>
</evidence>
<comment type="caution">
    <text evidence="15">The sequence shown here is derived from an EMBL/GenBank/DDBJ whole genome shotgun (WGS) entry which is preliminary data.</text>
</comment>
<evidence type="ECO:0000313" key="15">
    <source>
        <dbReference type="EMBL" id="PXW77514.1"/>
    </source>
</evidence>
<dbReference type="RefSeq" id="WP_110298028.1">
    <property type="nucleotide sequence ID" value="NZ_QJJM01000004.1"/>
</dbReference>
<dbReference type="GO" id="GO:0022904">
    <property type="term" value="P:respiratory electron transport chain"/>
    <property type="evidence" value="ECO:0007669"/>
    <property type="project" value="InterPro"/>
</dbReference>
<keyword evidence="6 13" id="KW-0812">Transmembrane</keyword>
<comment type="cofactor">
    <cofactor evidence="1">
        <name>heme b</name>
        <dbReference type="ChEBI" id="CHEBI:60344"/>
    </cofactor>
</comment>
<feature type="domain" description="Cytochrome b561 bacterial/Ni-hydrogenase" evidence="14">
    <location>
        <begin position="9"/>
        <end position="180"/>
    </location>
</feature>
<feature type="transmembrane region" description="Helical" evidence="13">
    <location>
        <begin position="149"/>
        <end position="169"/>
    </location>
</feature>
<keyword evidence="11 13" id="KW-0472">Membrane</keyword>
<dbReference type="InterPro" id="IPR052168">
    <property type="entry name" value="Cytochrome_b561_oxidase"/>
</dbReference>
<dbReference type="GO" id="GO:0005886">
    <property type="term" value="C:plasma membrane"/>
    <property type="evidence" value="ECO:0007669"/>
    <property type="project" value="UniProtKB-SubCell"/>
</dbReference>
<dbReference type="GO" id="GO:0046872">
    <property type="term" value="F:metal ion binding"/>
    <property type="evidence" value="ECO:0007669"/>
    <property type="project" value="UniProtKB-KW"/>
</dbReference>
<evidence type="ECO:0000256" key="3">
    <source>
        <dbReference type="ARBA" id="ARBA00022448"/>
    </source>
</evidence>
<evidence type="ECO:0000313" key="16">
    <source>
        <dbReference type="Proteomes" id="UP000248014"/>
    </source>
</evidence>
<evidence type="ECO:0000256" key="1">
    <source>
        <dbReference type="ARBA" id="ARBA00001970"/>
    </source>
</evidence>
<dbReference type="PROSITE" id="PS51257">
    <property type="entry name" value="PROKAR_LIPOPROTEIN"/>
    <property type="match status" value="1"/>
</dbReference>
<evidence type="ECO:0000256" key="5">
    <source>
        <dbReference type="ARBA" id="ARBA00022617"/>
    </source>
</evidence>
<keyword evidence="7" id="KW-0479">Metal-binding</keyword>
<dbReference type="Proteomes" id="UP000248014">
    <property type="component" value="Unassembled WGS sequence"/>
</dbReference>
<gene>
    <name evidence="15" type="ORF">C7451_1047</name>
</gene>
<dbReference type="GO" id="GO:0009055">
    <property type="term" value="F:electron transfer activity"/>
    <property type="evidence" value="ECO:0007669"/>
    <property type="project" value="InterPro"/>
</dbReference>
<evidence type="ECO:0000256" key="12">
    <source>
        <dbReference type="ARBA" id="ARBA00037975"/>
    </source>
</evidence>
<evidence type="ECO:0000256" key="8">
    <source>
        <dbReference type="ARBA" id="ARBA00022982"/>
    </source>
</evidence>
<evidence type="ECO:0000259" key="14">
    <source>
        <dbReference type="Pfam" id="PF01292"/>
    </source>
</evidence>
<evidence type="ECO:0000256" key="13">
    <source>
        <dbReference type="SAM" id="Phobius"/>
    </source>
</evidence>
<dbReference type="EMBL" id="QJJM01000004">
    <property type="protein sequence ID" value="PXW77514.1"/>
    <property type="molecule type" value="Genomic_DNA"/>
</dbReference>
<name>A0A2V3V8M0_9SPHN</name>
<reference evidence="15 16" key="1">
    <citation type="submission" date="2018-05" db="EMBL/GenBank/DDBJ databases">
        <title>Genomic Encyclopedia of Type Strains, Phase IV (KMG-IV): sequencing the most valuable type-strain genomes for metagenomic binning, comparative biology and taxonomic classification.</title>
        <authorList>
            <person name="Goeker M."/>
        </authorList>
    </citation>
    <scope>NUCLEOTIDE SEQUENCE [LARGE SCALE GENOMIC DNA]</scope>
    <source>
        <strain evidence="15 16">DSM 3183</strain>
    </source>
</reference>
<evidence type="ECO:0000256" key="9">
    <source>
        <dbReference type="ARBA" id="ARBA00022989"/>
    </source>
</evidence>
<accession>A0A2V3V8M0</accession>
<dbReference type="GO" id="GO:0020037">
    <property type="term" value="F:heme binding"/>
    <property type="evidence" value="ECO:0007669"/>
    <property type="project" value="TreeGrafter"/>
</dbReference>
<protein>
    <submittedName>
        <fullName evidence="15">Cytochrome b561</fullName>
    </submittedName>
</protein>
<keyword evidence="3" id="KW-0813">Transport</keyword>
<organism evidence="15 16">
    <name type="scientific">Blastomonas natatoria</name>
    <dbReference type="NCBI Taxonomy" id="34015"/>
    <lineage>
        <taxon>Bacteria</taxon>
        <taxon>Pseudomonadati</taxon>
        <taxon>Pseudomonadota</taxon>
        <taxon>Alphaproteobacteria</taxon>
        <taxon>Sphingomonadales</taxon>
        <taxon>Sphingomonadaceae</taxon>
        <taxon>Blastomonas</taxon>
    </lineage>
</organism>
<keyword evidence="16" id="KW-1185">Reference proteome</keyword>
<dbReference type="InterPro" id="IPR011577">
    <property type="entry name" value="Cyt_b561_bac/Ni-Hgenase"/>
</dbReference>
<evidence type="ECO:0000256" key="4">
    <source>
        <dbReference type="ARBA" id="ARBA00022475"/>
    </source>
</evidence>
<feature type="transmembrane region" description="Helical" evidence="13">
    <location>
        <begin position="16"/>
        <end position="38"/>
    </location>
</feature>
<dbReference type="AlphaFoldDB" id="A0A2V3V8M0"/>
<feature type="transmembrane region" description="Helical" evidence="13">
    <location>
        <begin position="92"/>
        <end position="112"/>
    </location>
</feature>
<sequence length="184" mass="20665">MAEKIMKQRYAPVSIVLHWAMLLLITGGYACILLRGYFPRGSDLREGLKTWHFMLGLSVLLLAVIRIAARLLTARPPITPQPPAWQIQMSTGVHWALYAFMLVMPLLGWTILSAEEKTIPFYGLHLFPLVAPSKALATQVQEVHETIGTIGYFLIGLHAAAALLHHYYYKDDTLKRMLPGNRSA</sequence>
<dbReference type="Pfam" id="PF01292">
    <property type="entry name" value="Ni_hydr_CYTB"/>
    <property type="match status" value="1"/>
</dbReference>
<evidence type="ECO:0000256" key="11">
    <source>
        <dbReference type="ARBA" id="ARBA00023136"/>
    </source>
</evidence>
<keyword evidence="8" id="KW-0249">Electron transport</keyword>
<dbReference type="PANTHER" id="PTHR30529:SF3">
    <property type="entry name" value="CYTOCHROME B561 HOMOLOG 1"/>
    <property type="match status" value="1"/>
</dbReference>
<keyword evidence="5" id="KW-0349">Heme</keyword>
<comment type="subcellular location">
    <subcellularLocation>
        <location evidence="2">Cell membrane</location>
        <topology evidence="2">Multi-pass membrane protein</topology>
    </subcellularLocation>
</comment>
<proteinExistence type="inferred from homology"/>
<evidence type="ECO:0000256" key="10">
    <source>
        <dbReference type="ARBA" id="ARBA00023004"/>
    </source>
</evidence>